<dbReference type="AlphaFoldDB" id="A0A1V6LWQ1"/>
<evidence type="ECO:0000313" key="1">
    <source>
        <dbReference type="EMBL" id="OQD44567.1"/>
    </source>
</evidence>
<reference evidence="1 2" key="1">
    <citation type="journal article" date="2016" name="Genome Announc.">
        <title>Draft Genome Sequence of the Anaerobic Ammonium-Oxidizing Bacterium 'Candidatus Brocadia sp. 40'.</title>
        <authorList>
            <person name="Ali M."/>
            <person name="Haroon M.F."/>
            <person name="Narita Y."/>
            <person name="Zhang L."/>
            <person name="Rangel Shaw D."/>
            <person name="Okabe S."/>
            <person name="Saikaly P.E."/>
        </authorList>
    </citation>
    <scope>NUCLEOTIDE SEQUENCE [LARGE SCALE GENOMIC DNA]</scope>
    <source>
        <strain evidence="1 2">40</strain>
    </source>
</reference>
<proteinExistence type="predicted"/>
<accession>A0A1V6LWQ1</accession>
<gene>
    <name evidence="1" type="ORF">BIY37_12695</name>
</gene>
<evidence type="ECO:0000313" key="2">
    <source>
        <dbReference type="Proteomes" id="UP000242219"/>
    </source>
</evidence>
<comment type="caution">
    <text evidence="1">The sequence shown here is derived from an EMBL/GenBank/DDBJ whole genome shotgun (WGS) entry which is preliminary data.</text>
</comment>
<keyword evidence="2" id="KW-1185">Reference proteome</keyword>
<organism evidence="1 2">
    <name type="scientific">Candidatus Brocadia sapporoensis</name>
    <dbReference type="NCBI Taxonomy" id="392547"/>
    <lineage>
        <taxon>Bacteria</taxon>
        <taxon>Pseudomonadati</taxon>
        <taxon>Planctomycetota</taxon>
        <taxon>Candidatus Brocadiia</taxon>
        <taxon>Candidatus Brocadiales</taxon>
        <taxon>Candidatus Brocadiaceae</taxon>
        <taxon>Candidatus Brocadia</taxon>
    </lineage>
</organism>
<dbReference type="Proteomes" id="UP000242219">
    <property type="component" value="Unassembled WGS sequence"/>
</dbReference>
<name>A0A1V6LWQ1_9BACT</name>
<dbReference type="EMBL" id="MJUW02000122">
    <property type="protein sequence ID" value="OQD44567.1"/>
    <property type="molecule type" value="Genomic_DNA"/>
</dbReference>
<sequence>MEPAKYSICYIRIRTGNTIFAEQQQTWSKRIDVYYTTPYRRRKCFYRHEILLIYKTNLESVVPIFQILSIIND</sequence>
<protein>
    <submittedName>
        <fullName evidence="1">Uncharacterized protein</fullName>
    </submittedName>
</protein>